<dbReference type="RefSeq" id="XP_064660585.1">
    <property type="nucleotide sequence ID" value="XM_064800634.1"/>
</dbReference>
<proteinExistence type="predicted"/>
<evidence type="ECO:0000313" key="3">
    <source>
        <dbReference type="Proteomes" id="UP001337655"/>
    </source>
</evidence>
<evidence type="ECO:0000256" key="1">
    <source>
        <dbReference type="SAM" id="MobiDB-lite"/>
    </source>
</evidence>
<reference evidence="2 3" key="1">
    <citation type="submission" date="2023-08" db="EMBL/GenBank/DDBJ databases">
        <title>Black Yeasts Isolated from many extreme environments.</title>
        <authorList>
            <person name="Coleine C."/>
            <person name="Stajich J.E."/>
            <person name="Selbmann L."/>
        </authorList>
    </citation>
    <scope>NUCLEOTIDE SEQUENCE [LARGE SCALE GENOMIC DNA]</scope>
    <source>
        <strain evidence="2 3">CCFEE 5935</strain>
    </source>
</reference>
<dbReference type="PANTHER" id="PTHR42103">
    <property type="entry name" value="ALPHA/BETA-HYDROLASES SUPERFAMILY PROTEIN"/>
    <property type="match status" value="1"/>
</dbReference>
<dbReference type="Proteomes" id="UP001337655">
    <property type="component" value="Unassembled WGS sequence"/>
</dbReference>
<gene>
    <name evidence="2" type="ORF">LTR77_003377</name>
</gene>
<comment type="caution">
    <text evidence="2">The sequence shown here is derived from an EMBL/GenBank/DDBJ whole genome shotgun (WGS) entry which is preliminary data.</text>
</comment>
<dbReference type="Gene3D" id="3.40.50.1820">
    <property type="entry name" value="alpha/beta hydrolase"/>
    <property type="match status" value="2"/>
</dbReference>
<dbReference type="EMBL" id="JAVRRT010000005">
    <property type="protein sequence ID" value="KAK5171741.1"/>
    <property type="molecule type" value="Genomic_DNA"/>
</dbReference>
<name>A0AAV9PDI4_9PEZI</name>
<keyword evidence="3" id="KW-1185">Reference proteome</keyword>
<dbReference type="InterPro" id="IPR029058">
    <property type="entry name" value="AB_hydrolase_fold"/>
</dbReference>
<feature type="region of interest" description="Disordered" evidence="1">
    <location>
        <begin position="206"/>
        <end position="276"/>
    </location>
</feature>
<feature type="compositionally biased region" description="Basic and acidic residues" evidence="1">
    <location>
        <begin position="261"/>
        <end position="276"/>
    </location>
</feature>
<dbReference type="SUPFAM" id="SSF53474">
    <property type="entry name" value="alpha/beta-Hydrolases"/>
    <property type="match status" value="1"/>
</dbReference>
<dbReference type="PANTHER" id="PTHR42103:SF2">
    <property type="entry name" value="AB HYDROLASE-1 DOMAIN-CONTAINING PROTEIN"/>
    <property type="match status" value="1"/>
</dbReference>
<sequence>MPDPEPFYAFTVPSLADDLPLQCRVYHPKTFGARLQPQDERHSRRRGAIVAHPYAPLGGCYDDPVVLSVAETLLGEGYVVGTFNFRGAGESGGHTTWSGKAEQDDYVSLAGFMINYLRGLAITPDSDQLEPIQSITDMSGKGTSTISTTLNNTTAVQLILGGYSYGSLILARLPPVQSIIRRFEDAQTGTAAAEIVLRAKTMAEQNRNALQEAESPATPQRGRQLDPNDVATSPRKRVGASPIVFGGEESDPSSRRRSRDSRRSNDIVRKSIETPRRIKAHMRGSSLPAKNGVKVETTSNPVAASPRSPAPALTVRYLVISPVLLPFTSLLLPPGPPSVFAGLRKRSEADTHAGDLFIKNPTLALFGSSDVLTASKRLKAWAEKLSASPKSSFTWEEIEGAGHFWHEPGVMQALQEKIKTWVANEVDS</sequence>
<evidence type="ECO:0000313" key="2">
    <source>
        <dbReference type="EMBL" id="KAK5171741.1"/>
    </source>
</evidence>
<dbReference type="GeneID" id="89924724"/>
<protein>
    <submittedName>
        <fullName evidence="2">Uncharacterized protein</fullName>
    </submittedName>
</protein>
<organism evidence="2 3">
    <name type="scientific">Saxophila tyrrhenica</name>
    <dbReference type="NCBI Taxonomy" id="1690608"/>
    <lineage>
        <taxon>Eukaryota</taxon>
        <taxon>Fungi</taxon>
        <taxon>Dikarya</taxon>
        <taxon>Ascomycota</taxon>
        <taxon>Pezizomycotina</taxon>
        <taxon>Dothideomycetes</taxon>
        <taxon>Dothideomycetidae</taxon>
        <taxon>Mycosphaerellales</taxon>
        <taxon>Extremaceae</taxon>
        <taxon>Saxophila</taxon>
    </lineage>
</organism>
<accession>A0AAV9PDI4</accession>
<dbReference type="AlphaFoldDB" id="A0AAV9PDI4"/>